<sequence length="71" mass="8398">MATRRKEKFQQEFVALICILFASFIARYWTETIAKTTFDLLRIRLAKSRAASRLVRTVAEDSRNMLQTWLD</sequence>
<protein>
    <submittedName>
        <fullName evidence="2">Uncharacterized protein</fullName>
    </submittedName>
</protein>
<evidence type="ECO:0000313" key="3">
    <source>
        <dbReference type="Proteomes" id="UP001234178"/>
    </source>
</evidence>
<dbReference type="Proteomes" id="UP001234178">
    <property type="component" value="Unassembled WGS sequence"/>
</dbReference>
<evidence type="ECO:0000313" key="2">
    <source>
        <dbReference type="EMBL" id="KAK4016264.1"/>
    </source>
</evidence>
<comment type="caution">
    <text evidence="2">The sequence shown here is derived from an EMBL/GenBank/DDBJ whole genome shotgun (WGS) entry which is preliminary data.</text>
</comment>
<keyword evidence="3" id="KW-1185">Reference proteome</keyword>
<gene>
    <name evidence="2" type="ORF">OUZ56_031214</name>
</gene>
<keyword evidence="1" id="KW-1133">Transmembrane helix</keyword>
<organism evidence="2 3">
    <name type="scientific">Daphnia magna</name>
    <dbReference type="NCBI Taxonomy" id="35525"/>
    <lineage>
        <taxon>Eukaryota</taxon>
        <taxon>Metazoa</taxon>
        <taxon>Ecdysozoa</taxon>
        <taxon>Arthropoda</taxon>
        <taxon>Crustacea</taxon>
        <taxon>Branchiopoda</taxon>
        <taxon>Diplostraca</taxon>
        <taxon>Cladocera</taxon>
        <taxon>Anomopoda</taxon>
        <taxon>Daphniidae</taxon>
        <taxon>Daphnia</taxon>
    </lineage>
</organism>
<dbReference type="EMBL" id="JAOYFB010000005">
    <property type="protein sequence ID" value="KAK4016264.1"/>
    <property type="molecule type" value="Genomic_DNA"/>
</dbReference>
<keyword evidence="1" id="KW-0812">Transmembrane</keyword>
<feature type="transmembrane region" description="Helical" evidence="1">
    <location>
        <begin position="12"/>
        <end position="30"/>
    </location>
</feature>
<evidence type="ECO:0000256" key="1">
    <source>
        <dbReference type="SAM" id="Phobius"/>
    </source>
</evidence>
<accession>A0ABQ9ZTL8</accession>
<keyword evidence="1" id="KW-0472">Membrane</keyword>
<proteinExistence type="predicted"/>
<name>A0ABQ9ZTL8_9CRUS</name>
<reference evidence="2 3" key="1">
    <citation type="journal article" date="2023" name="Nucleic Acids Res.">
        <title>The hologenome of Daphnia magna reveals possible DNA methylation and microbiome-mediated evolution of the host genome.</title>
        <authorList>
            <person name="Chaturvedi A."/>
            <person name="Li X."/>
            <person name="Dhandapani V."/>
            <person name="Marshall H."/>
            <person name="Kissane S."/>
            <person name="Cuenca-Cambronero M."/>
            <person name="Asole G."/>
            <person name="Calvet F."/>
            <person name="Ruiz-Romero M."/>
            <person name="Marangio P."/>
            <person name="Guigo R."/>
            <person name="Rago D."/>
            <person name="Mirbahai L."/>
            <person name="Eastwood N."/>
            <person name="Colbourne J.K."/>
            <person name="Zhou J."/>
            <person name="Mallon E."/>
            <person name="Orsini L."/>
        </authorList>
    </citation>
    <scope>NUCLEOTIDE SEQUENCE [LARGE SCALE GENOMIC DNA]</scope>
    <source>
        <strain evidence="2">LRV0_1</strain>
    </source>
</reference>